<evidence type="ECO:0000313" key="3">
    <source>
        <dbReference type="Proteomes" id="UP000483820"/>
    </source>
</evidence>
<name>A0A6A5FTU8_CAERE</name>
<dbReference type="KEGG" id="crq:GCK72_022481"/>
<accession>A0A6A5FTU8</accession>
<gene>
    <name evidence="2" type="ORF">GCK72_022481</name>
</gene>
<evidence type="ECO:0000256" key="1">
    <source>
        <dbReference type="SAM" id="MobiDB-lite"/>
    </source>
</evidence>
<protein>
    <submittedName>
        <fullName evidence="2">Uncharacterized protein</fullName>
    </submittedName>
</protein>
<dbReference type="GeneID" id="78777447"/>
<dbReference type="RefSeq" id="XP_053578419.1">
    <property type="nucleotide sequence ID" value="XM_053734853.1"/>
</dbReference>
<dbReference type="CTD" id="78777447"/>
<evidence type="ECO:0000313" key="2">
    <source>
        <dbReference type="EMBL" id="KAF1746030.1"/>
    </source>
</evidence>
<proteinExistence type="predicted"/>
<feature type="region of interest" description="Disordered" evidence="1">
    <location>
        <begin position="1"/>
        <end position="58"/>
    </location>
</feature>
<organism evidence="2 3">
    <name type="scientific">Caenorhabditis remanei</name>
    <name type="common">Caenorhabditis vulgaris</name>
    <dbReference type="NCBI Taxonomy" id="31234"/>
    <lineage>
        <taxon>Eukaryota</taxon>
        <taxon>Metazoa</taxon>
        <taxon>Ecdysozoa</taxon>
        <taxon>Nematoda</taxon>
        <taxon>Chromadorea</taxon>
        <taxon>Rhabditida</taxon>
        <taxon>Rhabditina</taxon>
        <taxon>Rhabditomorpha</taxon>
        <taxon>Rhabditoidea</taxon>
        <taxon>Rhabditidae</taxon>
        <taxon>Peloderinae</taxon>
        <taxon>Caenorhabditis</taxon>
    </lineage>
</organism>
<comment type="caution">
    <text evidence="2">The sequence shown here is derived from an EMBL/GenBank/DDBJ whole genome shotgun (WGS) entry which is preliminary data.</text>
</comment>
<sequence length="70" mass="7566">MSGGRRRKSIREDSERPRGSGKLNNEPGLLGRDGYPGADGRQGPQNFVKGSSGPAGARMRTLQLMTFHLP</sequence>
<dbReference type="AlphaFoldDB" id="A0A6A5FTU8"/>
<dbReference type="Proteomes" id="UP000483820">
    <property type="component" value="Chromosome X"/>
</dbReference>
<reference evidence="2 3" key="1">
    <citation type="submission" date="2019-12" db="EMBL/GenBank/DDBJ databases">
        <title>Chromosome-level assembly of the Caenorhabditis remanei genome.</title>
        <authorList>
            <person name="Teterina A.A."/>
            <person name="Willis J.H."/>
            <person name="Phillips P.C."/>
        </authorList>
    </citation>
    <scope>NUCLEOTIDE SEQUENCE [LARGE SCALE GENOMIC DNA]</scope>
    <source>
        <strain evidence="2 3">PX506</strain>
        <tissue evidence="2">Whole organism</tissue>
    </source>
</reference>
<dbReference type="EMBL" id="WUAV01000006">
    <property type="protein sequence ID" value="KAF1746030.1"/>
    <property type="molecule type" value="Genomic_DNA"/>
</dbReference>